<name>A0ABV5S532_9ACTN</name>
<accession>A0ABV5S532</accession>
<comment type="caution">
    <text evidence="1">The sequence shown here is derived from an EMBL/GenBank/DDBJ whole genome shotgun (WGS) entry which is preliminary data.</text>
</comment>
<dbReference type="InterPro" id="IPR013785">
    <property type="entry name" value="Aldolase_TIM"/>
</dbReference>
<proteinExistence type="predicted"/>
<evidence type="ECO:0000313" key="1">
    <source>
        <dbReference type="EMBL" id="MFB9626788.1"/>
    </source>
</evidence>
<organism evidence="1 2">
    <name type="scientific">Nonomuraea helvata</name>
    <dbReference type="NCBI Taxonomy" id="37484"/>
    <lineage>
        <taxon>Bacteria</taxon>
        <taxon>Bacillati</taxon>
        <taxon>Actinomycetota</taxon>
        <taxon>Actinomycetes</taxon>
        <taxon>Streptosporangiales</taxon>
        <taxon>Streptosporangiaceae</taxon>
        <taxon>Nonomuraea</taxon>
    </lineage>
</organism>
<dbReference type="EMBL" id="JBHMBW010000025">
    <property type="protein sequence ID" value="MFB9626788.1"/>
    <property type="molecule type" value="Genomic_DNA"/>
</dbReference>
<keyword evidence="2" id="KW-1185">Reference proteome</keyword>
<reference evidence="1 2" key="1">
    <citation type="submission" date="2024-09" db="EMBL/GenBank/DDBJ databases">
        <authorList>
            <person name="Sun Q."/>
            <person name="Mori K."/>
        </authorList>
    </citation>
    <scope>NUCLEOTIDE SEQUENCE [LARGE SCALE GENOMIC DNA]</scope>
    <source>
        <strain evidence="1 2">JCM 3143</strain>
    </source>
</reference>
<sequence>MDFIFMLTRDDMTVRDCLELLDSLGDLHLAHLGFKDVGVDPATLTRLHRRIKDTGAASYLEVVSTSRDRALNSARMAVDLGVDWLMGGTWIPETLELLDGTGIGYLPFPGTPTGHPTRLGGTPQQVAEHCRRFEQAGCAGVDLLAYRATDAAPLDLVRAARRATSGRLVVAGSISSPGQIHDLAAAGADAFTIGSGATTGAFEPRSGTLNGQLTAILDVTRTAATRQSAEASP</sequence>
<gene>
    <name evidence="1" type="ORF">ACFFSA_27195</name>
</gene>
<dbReference type="RefSeq" id="WP_345003188.1">
    <property type="nucleotide sequence ID" value="NZ_BAAAXV010000012.1"/>
</dbReference>
<dbReference type="Gene3D" id="3.20.20.70">
    <property type="entry name" value="Aldolase class I"/>
    <property type="match status" value="1"/>
</dbReference>
<dbReference type="SUPFAM" id="SSF51412">
    <property type="entry name" value="Inosine monophosphate dehydrogenase (IMPDH)"/>
    <property type="match status" value="1"/>
</dbReference>
<dbReference type="Proteomes" id="UP001589532">
    <property type="component" value="Unassembled WGS sequence"/>
</dbReference>
<evidence type="ECO:0008006" key="3">
    <source>
        <dbReference type="Google" id="ProtNLM"/>
    </source>
</evidence>
<protein>
    <recommendedName>
        <fullName evidence="3">4-hydroxythreonine-4-phosphate dehydrogenase</fullName>
    </recommendedName>
</protein>
<evidence type="ECO:0000313" key="2">
    <source>
        <dbReference type="Proteomes" id="UP001589532"/>
    </source>
</evidence>